<dbReference type="PANTHER" id="PTHR38111">
    <property type="entry name" value="ZN(2)-C6 FUNGAL-TYPE DOMAIN-CONTAINING PROTEIN-RELATED"/>
    <property type="match status" value="1"/>
</dbReference>
<comment type="caution">
    <text evidence="2">The sequence shown here is derived from an EMBL/GenBank/DDBJ whole genome shotgun (WGS) entry which is preliminary data.</text>
</comment>
<dbReference type="Proteomes" id="UP000030151">
    <property type="component" value="Unassembled WGS sequence"/>
</dbReference>
<name>A0A0A1V6F7_9HYPO</name>
<keyword evidence="1" id="KW-0539">Nucleus</keyword>
<evidence type="ECO:0000313" key="2">
    <source>
        <dbReference type="EMBL" id="EXV05143.1"/>
    </source>
</evidence>
<reference evidence="2 3" key="1">
    <citation type="submission" date="2014-02" db="EMBL/GenBank/DDBJ databases">
        <title>The genome sequence of the entomopathogenic fungus Metarhizium robertsii ARSEF 2575.</title>
        <authorList>
            <person name="Giuliano Garisto Donzelli B."/>
            <person name="Roe B.A."/>
            <person name="Macmil S.L."/>
            <person name="Krasnoff S.B."/>
            <person name="Gibson D.M."/>
        </authorList>
    </citation>
    <scope>NUCLEOTIDE SEQUENCE [LARGE SCALE GENOMIC DNA]</scope>
    <source>
        <strain evidence="2 3">ARSEF 2575</strain>
    </source>
</reference>
<dbReference type="Pfam" id="PF11951">
    <property type="entry name" value="Fungal_trans_2"/>
    <property type="match status" value="1"/>
</dbReference>
<dbReference type="OrthoDB" id="194358at2759"/>
<proteinExistence type="predicted"/>
<dbReference type="AlphaFoldDB" id="A0A0A1V6F7"/>
<evidence type="ECO:0000313" key="3">
    <source>
        <dbReference type="Proteomes" id="UP000030151"/>
    </source>
</evidence>
<sequence>MTKSFLYTFLDTNSKSVKQARNFKCRWGRLICVPIDPGVAPAHQAISNNCARRRVACAYPTRNAAATLILVERGKQKTATNWSQSTSRRRSYLARPECLTDQTCNYMSFFDAFTRANNFTGRVRTAGDEVKQLADLHSRKGSHLFNAILAVGAMYAGKLNHQRASSKREALSIAFQHYAYSIQGLREAIDGMNLGTSPRLPRHENQRVCILWTTFFLGVFELMNDATGHGWQQHIIHGTSMALKHSGPTSCRSGPGFAFFIQARIFEISRTILFNEPTFLTEPEWVSLSRDMLTDEKNLAGSKNTWTSLDSLLDIMVMCSSLRVRAEAFIRGQGSSQDMPSSDSDAMAISQDGHLLREALRSWSAAYIPDAALPSPSTSSTLDKDPENIRHCAADPSTLLARVFYASISIYLSGVFDYELPHWQRRNLPVPALDQATVAQHVCAILALTDTGLNHTALSPVLFLFPLRIAGARSCRQWQRDRVGALLDHIGIAYAVSSAIRADLAQVWKARAAIANPELQFA</sequence>
<dbReference type="InterPro" id="IPR021858">
    <property type="entry name" value="Fun_TF"/>
</dbReference>
<dbReference type="EMBL" id="JELW01000002">
    <property type="protein sequence ID" value="EXV05143.1"/>
    <property type="molecule type" value="Genomic_DNA"/>
</dbReference>
<dbReference type="eggNOG" id="ENOG502S0PW">
    <property type="taxonomic scope" value="Eukaryota"/>
</dbReference>
<evidence type="ECO:0000256" key="1">
    <source>
        <dbReference type="ARBA" id="ARBA00023242"/>
    </source>
</evidence>
<accession>A0A0A1V6F7</accession>
<dbReference type="InterPro" id="IPR053178">
    <property type="entry name" value="Osmoadaptation_assoc"/>
</dbReference>
<dbReference type="PANTHER" id="PTHR38111:SF2">
    <property type="entry name" value="FINGER DOMAIN PROTEIN, PUTATIVE (AFU_ORTHOLOGUE AFUA_1G01560)-RELATED"/>
    <property type="match status" value="1"/>
</dbReference>
<gene>
    <name evidence="2" type="ORF">X797_002830</name>
</gene>
<organism evidence="2 3">
    <name type="scientific">Metarhizium robertsii</name>
    <dbReference type="NCBI Taxonomy" id="568076"/>
    <lineage>
        <taxon>Eukaryota</taxon>
        <taxon>Fungi</taxon>
        <taxon>Dikarya</taxon>
        <taxon>Ascomycota</taxon>
        <taxon>Pezizomycotina</taxon>
        <taxon>Sordariomycetes</taxon>
        <taxon>Hypocreomycetidae</taxon>
        <taxon>Hypocreales</taxon>
        <taxon>Clavicipitaceae</taxon>
        <taxon>Metarhizium</taxon>
    </lineage>
</organism>
<protein>
    <submittedName>
        <fullName evidence="2">Fungal specific transcription factor domain protein</fullName>
    </submittedName>
</protein>
<dbReference type="HOGENOM" id="CLU_044233_0_0_1"/>